<evidence type="ECO:0000313" key="1">
    <source>
        <dbReference type="EMBL" id="UXC17718.1"/>
    </source>
</evidence>
<reference evidence="1" key="1">
    <citation type="submission" date="2022-09" db="EMBL/GenBank/DDBJ databases">
        <title>Bacterial diversity in gut of crayfish and pufferfish.</title>
        <authorList>
            <person name="Huang Y."/>
        </authorList>
    </citation>
    <scope>NUCLEOTIDE SEQUENCE</scope>
    <source>
        <strain evidence="1">PR12</strain>
    </source>
</reference>
<proteinExistence type="predicted"/>
<evidence type="ECO:0000313" key="2">
    <source>
        <dbReference type="Proteomes" id="UP001058290"/>
    </source>
</evidence>
<protein>
    <recommendedName>
        <fullName evidence="3">SWIM-type domain-containing protein</fullName>
    </recommendedName>
</protein>
<dbReference type="EMBL" id="CP104377">
    <property type="protein sequence ID" value="UXC17718.1"/>
    <property type="molecule type" value="Genomic_DNA"/>
</dbReference>
<organism evidence="1 2">
    <name type="scientific">Comamonas squillarum</name>
    <dbReference type="NCBI Taxonomy" id="2977320"/>
    <lineage>
        <taxon>Bacteria</taxon>
        <taxon>Pseudomonadati</taxon>
        <taxon>Pseudomonadota</taxon>
        <taxon>Betaproteobacteria</taxon>
        <taxon>Burkholderiales</taxon>
        <taxon>Comamonadaceae</taxon>
        <taxon>Comamonas</taxon>
    </lineage>
</organism>
<gene>
    <name evidence="1" type="ORF">N4T19_18750</name>
</gene>
<evidence type="ECO:0008006" key="3">
    <source>
        <dbReference type="Google" id="ProtNLM"/>
    </source>
</evidence>
<keyword evidence="2" id="KW-1185">Reference proteome</keyword>
<dbReference type="Proteomes" id="UP001058290">
    <property type="component" value="Chromosome"/>
</dbReference>
<accession>A0ABY5ZW71</accession>
<name>A0ABY5ZW71_9BURK</name>
<dbReference type="RefSeq" id="WP_260718758.1">
    <property type="nucleotide sequence ID" value="NZ_CP104377.1"/>
</dbReference>
<sequence>MKYIYKNFAKSAPHSLCECGGCSKLLQQAAAGCAHVYKIIDRV</sequence>